<reference evidence="1 2" key="1">
    <citation type="journal article" date="2022" name="DNA Res.">
        <title>Chromosomal-level genome assembly of the orchid tree Bauhinia variegata (Leguminosae; Cercidoideae) supports the allotetraploid origin hypothesis of Bauhinia.</title>
        <authorList>
            <person name="Zhong Y."/>
            <person name="Chen Y."/>
            <person name="Zheng D."/>
            <person name="Pang J."/>
            <person name="Liu Y."/>
            <person name="Luo S."/>
            <person name="Meng S."/>
            <person name="Qian L."/>
            <person name="Wei D."/>
            <person name="Dai S."/>
            <person name="Zhou R."/>
        </authorList>
    </citation>
    <scope>NUCLEOTIDE SEQUENCE [LARGE SCALE GENOMIC DNA]</scope>
    <source>
        <strain evidence="1">BV-YZ2020</strain>
    </source>
</reference>
<dbReference type="EMBL" id="CM039426">
    <property type="protein sequence ID" value="KAI4356789.1"/>
    <property type="molecule type" value="Genomic_DNA"/>
</dbReference>
<accession>A0ACB9Q6W9</accession>
<name>A0ACB9Q6W9_BAUVA</name>
<evidence type="ECO:0000313" key="1">
    <source>
        <dbReference type="EMBL" id="KAI4356789.1"/>
    </source>
</evidence>
<dbReference type="Proteomes" id="UP000828941">
    <property type="component" value="Chromosome 1"/>
</dbReference>
<protein>
    <submittedName>
        <fullName evidence="1">Uncharacterized protein</fullName>
    </submittedName>
</protein>
<proteinExistence type="predicted"/>
<comment type="caution">
    <text evidence="1">The sequence shown here is derived from an EMBL/GenBank/DDBJ whole genome shotgun (WGS) entry which is preliminary data.</text>
</comment>
<evidence type="ECO:0000313" key="2">
    <source>
        <dbReference type="Proteomes" id="UP000828941"/>
    </source>
</evidence>
<gene>
    <name evidence="1" type="ORF">L6164_000780</name>
</gene>
<sequence>MSISMDTYYSSSSLFPLNVRVYGFPFQKCIPIRVSEEGYASILMEMVFKIRKVNRKARGWLMLFYVLFIAVCGNLLFSWRDGLVGAGHSLGFIVSQTKKFKI</sequence>
<keyword evidence="2" id="KW-1185">Reference proteome</keyword>
<organism evidence="1 2">
    <name type="scientific">Bauhinia variegata</name>
    <name type="common">Purple orchid tree</name>
    <name type="synonym">Phanera variegata</name>
    <dbReference type="NCBI Taxonomy" id="167791"/>
    <lineage>
        <taxon>Eukaryota</taxon>
        <taxon>Viridiplantae</taxon>
        <taxon>Streptophyta</taxon>
        <taxon>Embryophyta</taxon>
        <taxon>Tracheophyta</taxon>
        <taxon>Spermatophyta</taxon>
        <taxon>Magnoliopsida</taxon>
        <taxon>eudicotyledons</taxon>
        <taxon>Gunneridae</taxon>
        <taxon>Pentapetalae</taxon>
        <taxon>rosids</taxon>
        <taxon>fabids</taxon>
        <taxon>Fabales</taxon>
        <taxon>Fabaceae</taxon>
        <taxon>Cercidoideae</taxon>
        <taxon>Cercideae</taxon>
        <taxon>Bauhiniinae</taxon>
        <taxon>Bauhinia</taxon>
    </lineage>
</organism>